<dbReference type="PANTHER" id="PTHR45830">
    <property type="entry name" value="SERPENTINE RECEPTOR, CLASS I"/>
    <property type="match status" value="1"/>
</dbReference>
<protein>
    <submittedName>
        <fullName evidence="1">G protein-coupled receptor</fullName>
    </submittedName>
</protein>
<keyword evidence="2" id="KW-1185">Reference proteome</keyword>
<dbReference type="EnsemblMetazoa" id="PPA40670.1">
    <property type="protein sequence ID" value="PPA40670.1"/>
    <property type="gene ID" value="WBGene00279039"/>
</dbReference>
<accession>A0A8R1UXK8</accession>
<organism evidence="1 2">
    <name type="scientific">Pristionchus pacificus</name>
    <name type="common">Parasitic nematode worm</name>
    <dbReference type="NCBI Taxonomy" id="54126"/>
    <lineage>
        <taxon>Eukaryota</taxon>
        <taxon>Metazoa</taxon>
        <taxon>Ecdysozoa</taxon>
        <taxon>Nematoda</taxon>
        <taxon>Chromadorea</taxon>
        <taxon>Rhabditida</taxon>
        <taxon>Rhabditina</taxon>
        <taxon>Diplogasteromorpha</taxon>
        <taxon>Diplogasteroidea</taxon>
        <taxon>Neodiplogasteridae</taxon>
        <taxon>Pristionchus</taxon>
    </lineage>
</organism>
<gene>
    <name evidence="1" type="primary">WBGene00279039</name>
</gene>
<reference evidence="2" key="1">
    <citation type="journal article" date="2008" name="Nat. Genet.">
        <title>The Pristionchus pacificus genome provides a unique perspective on nematode lifestyle and parasitism.</title>
        <authorList>
            <person name="Dieterich C."/>
            <person name="Clifton S.W."/>
            <person name="Schuster L.N."/>
            <person name="Chinwalla A."/>
            <person name="Delehaunty K."/>
            <person name="Dinkelacker I."/>
            <person name="Fulton L."/>
            <person name="Fulton R."/>
            <person name="Godfrey J."/>
            <person name="Minx P."/>
            <person name="Mitreva M."/>
            <person name="Roeseler W."/>
            <person name="Tian H."/>
            <person name="Witte H."/>
            <person name="Yang S.P."/>
            <person name="Wilson R.K."/>
            <person name="Sommer R.J."/>
        </authorList>
    </citation>
    <scope>NUCLEOTIDE SEQUENCE [LARGE SCALE GENOMIC DNA]</scope>
    <source>
        <strain evidence="2">PS312</strain>
    </source>
</reference>
<evidence type="ECO:0000313" key="2">
    <source>
        <dbReference type="Proteomes" id="UP000005239"/>
    </source>
</evidence>
<evidence type="ECO:0000313" key="1">
    <source>
        <dbReference type="EnsemblMetazoa" id="PPA40670.1"/>
    </source>
</evidence>
<dbReference type="InterPro" id="IPR019422">
    <property type="entry name" value="7TM_GPCR_serpentine_rcpt_Srh"/>
</dbReference>
<dbReference type="Proteomes" id="UP000005239">
    <property type="component" value="Unassembled WGS sequence"/>
</dbReference>
<proteinExistence type="predicted"/>
<reference evidence="1" key="2">
    <citation type="submission" date="2022-06" db="UniProtKB">
        <authorList>
            <consortium name="EnsemblMetazoa"/>
        </authorList>
    </citation>
    <scope>IDENTIFICATION</scope>
    <source>
        <strain evidence="1">PS312</strain>
    </source>
</reference>
<dbReference type="AlphaFoldDB" id="A0A2A6C218"/>
<dbReference type="Pfam" id="PF10318">
    <property type="entry name" value="7TM_GPCR_Srh"/>
    <property type="match status" value="1"/>
</dbReference>
<dbReference type="PANTHER" id="PTHR45830:SF15">
    <property type="entry name" value="SERPENTINE RECEPTOR, CLASS I"/>
    <property type="match status" value="1"/>
</dbReference>
<sequence length="514" mass="59468">MASNFRCYFEYLRGCVKKRLQTIRKLVDKTVVSDPKEYYDDSDVSRYYCNQVMSEIFGSISAFLEGNSSLKFGYEWDRDYFVPLLMTQQQYMPIIGSLTLHPIVFYLLLFDHRTMVYEIRIGYFFLYLMLVLEEWLFCFAFRVYMLAPYAAFYCEGPLCKSGWDTHLLMHNVVHFWVIFSVPVILINSPFDFLVVRLHQMFVPVGNAMKFSKHVLVIMYSLHSMLMVLNIVAWGISGKECDESELLKAEPELNWLIDRGGNIFMFGAPGDPEYFGKALILFAVTISIISPVILFLTLDAMRRVAKTNSRTVSSGTQAASRRMLQVFFAQAAVAAVNYVAPLFIMFTFMVIDGSWIPGRILSLIVRFIAVVGYNTKSYVFGIFLLFKNPNYRKFLINKSKRLIGKGSEETKLTFVLGEWVFCFAFRMYPLAPYSALYCEEPMCRSGWNRQWLMGRLQLLIRKCSIIAVLFITSLFYAIFSFPIIIANTSFDSLVVMLHQMFMPVGSKLKLSKWLD</sequence>
<accession>A0A2A6C218</accession>
<name>A0A2A6C218_PRIPA</name>